<reference evidence="7 8" key="1">
    <citation type="submission" date="2017-11" db="EMBL/GenBank/DDBJ databases">
        <title>De novo assembly and phasing of dikaryotic genomes from two isolates of Puccinia coronata f. sp. avenae, the causal agent of oat crown rust.</title>
        <authorList>
            <person name="Miller M.E."/>
            <person name="Zhang Y."/>
            <person name="Omidvar V."/>
            <person name="Sperschneider J."/>
            <person name="Schwessinger B."/>
            <person name="Raley C."/>
            <person name="Palmer J.M."/>
            <person name="Garnica D."/>
            <person name="Upadhyaya N."/>
            <person name="Rathjen J."/>
            <person name="Taylor J.M."/>
            <person name="Park R.F."/>
            <person name="Dodds P.N."/>
            <person name="Hirsch C.D."/>
            <person name="Kianian S.F."/>
            <person name="Figueroa M."/>
        </authorList>
    </citation>
    <scope>NUCLEOTIDE SEQUENCE [LARGE SCALE GENOMIC DNA]</scope>
    <source>
        <strain evidence="7">12NC29</strain>
    </source>
</reference>
<dbReference type="GO" id="GO:0043138">
    <property type="term" value="F:3'-5' DNA helicase activity"/>
    <property type="evidence" value="ECO:0007669"/>
    <property type="project" value="UniProtKB-EC"/>
</dbReference>
<evidence type="ECO:0000256" key="5">
    <source>
        <dbReference type="ARBA" id="ARBA00034808"/>
    </source>
</evidence>
<comment type="catalytic activity">
    <reaction evidence="4">
        <text>Couples ATP hydrolysis with the unwinding of duplex DNA by translocating in the 3'-5' direction.</text>
        <dbReference type="EC" id="5.6.2.4"/>
    </reaction>
</comment>
<dbReference type="EMBL" id="PGCJ01000109">
    <property type="protein sequence ID" value="PLW47614.1"/>
    <property type="molecule type" value="Genomic_DNA"/>
</dbReference>
<accession>A0A2N5VC92</accession>
<evidence type="ECO:0000256" key="1">
    <source>
        <dbReference type="ARBA" id="ARBA00005446"/>
    </source>
</evidence>
<sequence length="228" mass="25763">MSTVPSPDGPAEDIGQSEGSTLCPSHQSLTHVTTEDLLPFEEGLPDQNRENLYDRSTRTINTKAGQLTLNKAITGMDREKTIQMLVQRSKKNYGEDQPPKEVQLNTVIDLIHLRDTFVLAGTGVGKSRIAEMYWDLFPRYKKPIVLVLNPLDSLGDNQSPEVLLNNAIFNRIFFNEDFQNRVSLVVVDEAHMIYVWGLVASGKSEKLFSHGRHQDRGQPVDRKQLNVY</sequence>
<evidence type="ECO:0000313" key="8">
    <source>
        <dbReference type="Proteomes" id="UP000235388"/>
    </source>
</evidence>
<proteinExistence type="inferred from homology"/>
<keyword evidence="8" id="KW-1185">Reference proteome</keyword>
<dbReference type="Gene3D" id="3.40.50.300">
    <property type="entry name" value="P-loop containing nucleotide triphosphate hydrolases"/>
    <property type="match status" value="2"/>
</dbReference>
<dbReference type="GO" id="GO:0003677">
    <property type="term" value="F:DNA binding"/>
    <property type="evidence" value="ECO:0007669"/>
    <property type="project" value="UniProtKB-KW"/>
</dbReference>
<dbReference type="InterPro" id="IPR027417">
    <property type="entry name" value="P-loop_NTPase"/>
</dbReference>
<comment type="caution">
    <text evidence="7">The sequence shown here is derived from an EMBL/GenBank/DDBJ whole genome shotgun (WGS) entry which is preliminary data.</text>
</comment>
<dbReference type="SUPFAM" id="SSF52540">
    <property type="entry name" value="P-loop containing nucleoside triphosphate hydrolases"/>
    <property type="match status" value="1"/>
</dbReference>
<comment type="similarity">
    <text evidence="1">Belongs to the helicase family. RecQ subfamily.</text>
</comment>
<evidence type="ECO:0000256" key="4">
    <source>
        <dbReference type="ARBA" id="ARBA00034617"/>
    </source>
</evidence>
<evidence type="ECO:0000256" key="3">
    <source>
        <dbReference type="ARBA" id="ARBA00023235"/>
    </source>
</evidence>
<name>A0A2N5VC92_9BASI</name>
<dbReference type="AlphaFoldDB" id="A0A2N5VC92"/>
<dbReference type="PANTHER" id="PTHR13710">
    <property type="entry name" value="DNA HELICASE RECQ FAMILY MEMBER"/>
    <property type="match status" value="1"/>
</dbReference>
<gene>
    <name evidence="7" type="ORF">PCANC_18677</name>
</gene>
<protein>
    <recommendedName>
        <fullName evidence="5">DNA 3'-5' helicase</fullName>
        <ecNumber evidence="5">5.6.2.4</ecNumber>
    </recommendedName>
</protein>
<dbReference type="OrthoDB" id="2505066at2759"/>
<dbReference type="GO" id="GO:0005694">
    <property type="term" value="C:chromosome"/>
    <property type="evidence" value="ECO:0007669"/>
    <property type="project" value="TreeGrafter"/>
</dbReference>
<organism evidence="7 8">
    <name type="scientific">Puccinia coronata f. sp. avenae</name>
    <dbReference type="NCBI Taxonomy" id="200324"/>
    <lineage>
        <taxon>Eukaryota</taxon>
        <taxon>Fungi</taxon>
        <taxon>Dikarya</taxon>
        <taxon>Basidiomycota</taxon>
        <taxon>Pucciniomycotina</taxon>
        <taxon>Pucciniomycetes</taxon>
        <taxon>Pucciniales</taxon>
        <taxon>Pucciniaceae</taxon>
        <taxon>Puccinia</taxon>
    </lineage>
</organism>
<dbReference type="EC" id="5.6.2.4" evidence="5"/>
<dbReference type="PANTHER" id="PTHR13710:SF105">
    <property type="entry name" value="ATP-DEPENDENT DNA HELICASE Q1"/>
    <property type="match status" value="1"/>
</dbReference>
<evidence type="ECO:0000313" key="7">
    <source>
        <dbReference type="EMBL" id="PLW47614.1"/>
    </source>
</evidence>
<dbReference type="GO" id="GO:0005737">
    <property type="term" value="C:cytoplasm"/>
    <property type="evidence" value="ECO:0007669"/>
    <property type="project" value="TreeGrafter"/>
</dbReference>
<dbReference type="Proteomes" id="UP000235388">
    <property type="component" value="Unassembled WGS sequence"/>
</dbReference>
<feature type="region of interest" description="Disordered" evidence="6">
    <location>
        <begin position="1"/>
        <end position="26"/>
    </location>
</feature>
<evidence type="ECO:0000256" key="2">
    <source>
        <dbReference type="ARBA" id="ARBA00023125"/>
    </source>
</evidence>
<evidence type="ECO:0000256" key="6">
    <source>
        <dbReference type="SAM" id="MobiDB-lite"/>
    </source>
</evidence>
<feature type="compositionally biased region" description="Polar residues" evidence="6">
    <location>
        <begin position="17"/>
        <end position="26"/>
    </location>
</feature>
<dbReference type="GO" id="GO:0009378">
    <property type="term" value="F:four-way junction helicase activity"/>
    <property type="evidence" value="ECO:0007669"/>
    <property type="project" value="TreeGrafter"/>
</dbReference>
<keyword evidence="3" id="KW-0413">Isomerase</keyword>
<dbReference type="GO" id="GO:0000724">
    <property type="term" value="P:double-strand break repair via homologous recombination"/>
    <property type="evidence" value="ECO:0007669"/>
    <property type="project" value="TreeGrafter"/>
</dbReference>
<keyword evidence="2" id="KW-0238">DNA-binding</keyword>